<dbReference type="InterPro" id="IPR013424">
    <property type="entry name" value="Ice-binding_C"/>
</dbReference>
<feature type="signal peptide" evidence="1">
    <location>
        <begin position="1"/>
        <end position="24"/>
    </location>
</feature>
<dbReference type="AlphaFoldDB" id="A0A6C2UNH7"/>
<organism evidence="3 4">
    <name type="scientific">Pontiella sulfatireligans</name>
    <dbReference type="NCBI Taxonomy" id="2750658"/>
    <lineage>
        <taxon>Bacteria</taxon>
        <taxon>Pseudomonadati</taxon>
        <taxon>Kiritimatiellota</taxon>
        <taxon>Kiritimatiellia</taxon>
        <taxon>Kiritimatiellales</taxon>
        <taxon>Pontiellaceae</taxon>
        <taxon>Pontiella</taxon>
    </lineage>
</organism>
<dbReference type="Proteomes" id="UP000346198">
    <property type="component" value="Unassembled WGS sequence"/>
</dbReference>
<dbReference type="EMBL" id="CAAHFH010000002">
    <property type="protein sequence ID" value="VGO21830.1"/>
    <property type="molecule type" value="Genomic_DNA"/>
</dbReference>
<sequence length="324" mass="32698">MKAQKAFGIASAMVLLVASTYGQAFSPYYSVVNGGPSGYAGDDVLGAPSPPVNPVPASIFLQGSVLGYEVDAISGNQHYGEEWVFSVDITSVGLPGTAVNLEAAGGDQPADIYVGGFGLNNLTWDGNGLPNPLTGGTLGLLEPGSVPGGDDIDGLEVHGFADNAVTQPLGQGAIYYSLSQASAGGIGFDGATLFMSSAVNNYDVAPFMPYATAGMLGLLAGGQDDIDAAVVYDNDLDGMWSAGDVVDFSLTPGSATLAGMGASAADVLRTGFGSGPVVFVSAGALGLLTTDNLDALDMIPEPSTIALIGISALGLLIRKRLMPY</sequence>
<proteinExistence type="predicted"/>
<protein>
    <recommendedName>
        <fullName evidence="2">Ice-binding protein C-terminal domain-containing protein</fullName>
    </recommendedName>
</protein>
<evidence type="ECO:0000256" key="1">
    <source>
        <dbReference type="SAM" id="SignalP"/>
    </source>
</evidence>
<dbReference type="RefSeq" id="WP_136063264.1">
    <property type="nucleotide sequence ID" value="NZ_CAAHFH010000002.1"/>
</dbReference>
<evidence type="ECO:0000313" key="4">
    <source>
        <dbReference type="Proteomes" id="UP000346198"/>
    </source>
</evidence>
<accession>A0A6C2UNH7</accession>
<keyword evidence="1" id="KW-0732">Signal</keyword>
<dbReference type="NCBIfam" id="TIGR02595">
    <property type="entry name" value="PEP_CTERM"/>
    <property type="match status" value="1"/>
</dbReference>
<keyword evidence="4" id="KW-1185">Reference proteome</keyword>
<dbReference type="Pfam" id="PF07589">
    <property type="entry name" value="PEP-CTERM"/>
    <property type="match status" value="1"/>
</dbReference>
<name>A0A6C2UNH7_9BACT</name>
<gene>
    <name evidence="3" type="ORF">SCARR_03907</name>
</gene>
<feature type="domain" description="Ice-binding protein C-terminal" evidence="2">
    <location>
        <begin position="299"/>
        <end position="320"/>
    </location>
</feature>
<evidence type="ECO:0000259" key="2">
    <source>
        <dbReference type="Pfam" id="PF07589"/>
    </source>
</evidence>
<reference evidence="3 4" key="1">
    <citation type="submission" date="2019-04" db="EMBL/GenBank/DDBJ databases">
        <authorList>
            <person name="Van Vliet M D."/>
        </authorList>
    </citation>
    <scope>NUCLEOTIDE SEQUENCE [LARGE SCALE GENOMIC DNA]</scope>
    <source>
        <strain evidence="3 4">F21</strain>
    </source>
</reference>
<feature type="chain" id="PRO_5025516919" description="Ice-binding protein C-terminal domain-containing protein" evidence="1">
    <location>
        <begin position="25"/>
        <end position="324"/>
    </location>
</feature>
<evidence type="ECO:0000313" key="3">
    <source>
        <dbReference type="EMBL" id="VGO21830.1"/>
    </source>
</evidence>